<organism evidence="2 3">
    <name type="scientific">Pycnoporus cinnabarinus</name>
    <name type="common">Cinnabar-red polypore</name>
    <name type="synonym">Trametes cinnabarina</name>
    <dbReference type="NCBI Taxonomy" id="5643"/>
    <lineage>
        <taxon>Eukaryota</taxon>
        <taxon>Fungi</taxon>
        <taxon>Dikarya</taxon>
        <taxon>Basidiomycota</taxon>
        <taxon>Agaricomycotina</taxon>
        <taxon>Agaricomycetes</taxon>
        <taxon>Polyporales</taxon>
        <taxon>Polyporaceae</taxon>
        <taxon>Trametes</taxon>
    </lineage>
</organism>
<dbReference type="HOGENOM" id="CLU_1315986_0_0_1"/>
<dbReference type="Proteomes" id="UP000029665">
    <property type="component" value="Unassembled WGS sequence"/>
</dbReference>
<dbReference type="STRING" id="5643.A0A060SQF3"/>
<feature type="domain" description="Heterokaryon incompatibility" evidence="1">
    <location>
        <begin position="84"/>
        <end position="161"/>
    </location>
</feature>
<evidence type="ECO:0000313" key="2">
    <source>
        <dbReference type="EMBL" id="CDO76767.1"/>
    </source>
</evidence>
<protein>
    <recommendedName>
        <fullName evidence="1">Heterokaryon incompatibility domain-containing protein</fullName>
    </recommendedName>
</protein>
<reference evidence="2" key="1">
    <citation type="submission" date="2014-01" db="EMBL/GenBank/DDBJ databases">
        <title>The genome of the white-rot fungus Pycnoporus cinnabarinus: a basidiomycete model with a versatile arsenal for lignocellulosic biomass breakdown.</title>
        <authorList>
            <person name="Levasseur A."/>
            <person name="Lomascolo A."/>
            <person name="Ruiz-Duenas F.J."/>
            <person name="Uzan E."/>
            <person name="Piumi F."/>
            <person name="Kues U."/>
            <person name="Ram A.F.J."/>
            <person name="Murat C."/>
            <person name="Haon M."/>
            <person name="Benoit I."/>
            <person name="Arfi Y."/>
            <person name="Chevret D."/>
            <person name="Drula E."/>
            <person name="Kwon M.J."/>
            <person name="Gouret P."/>
            <person name="Lesage-Meessen L."/>
            <person name="Lombard V."/>
            <person name="Mariette J."/>
            <person name="Noirot C."/>
            <person name="Park J."/>
            <person name="Patyshakuliyeva A."/>
            <person name="Wieneger R.A.B."/>
            <person name="Wosten H.A.B."/>
            <person name="Martin F."/>
            <person name="Coutinho P.M."/>
            <person name="de Vries R."/>
            <person name="Martinez A.T."/>
            <person name="Klopp C."/>
            <person name="Pontarotti P."/>
            <person name="Henrissat B."/>
            <person name="Record E."/>
        </authorList>
    </citation>
    <scope>NUCLEOTIDE SEQUENCE [LARGE SCALE GENOMIC DNA]</scope>
    <source>
        <strain evidence="2">BRFM137</strain>
    </source>
</reference>
<dbReference type="EMBL" id="CCBP010000412">
    <property type="protein sequence ID" value="CDO76767.1"/>
    <property type="molecule type" value="Genomic_DNA"/>
</dbReference>
<keyword evidence="3" id="KW-1185">Reference proteome</keyword>
<dbReference type="OrthoDB" id="3266696at2759"/>
<accession>A0A060SQF3</accession>
<dbReference type="AlphaFoldDB" id="A0A060SQF3"/>
<dbReference type="Pfam" id="PF06985">
    <property type="entry name" value="HET"/>
    <property type="match status" value="1"/>
</dbReference>
<proteinExistence type="predicted"/>
<name>A0A060SQF3_PYCCI</name>
<dbReference type="PANTHER" id="PTHR39596:SF2">
    <property type="entry name" value="HET DOMAIN PROTEIN (AFU_ORTHOLOGUE AFUA_1G17550)-RELATED"/>
    <property type="match status" value="1"/>
</dbReference>
<evidence type="ECO:0000313" key="3">
    <source>
        <dbReference type="Proteomes" id="UP000029665"/>
    </source>
</evidence>
<dbReference type="PANTHER" id="PTHR39596">
    <property type="match status" value="1"/>
</dbReference>
<sequence length="209" mass="23306">MLRLLPYTKHSREEHGHCGYHFCALETITDLDVYRPRHVEPSCECQNVIPDLDAVLRLLRQGVVPTILYDGAVLHVLPSGERPYVAISHVWSQCMGSTTESGLPTCLLQRIAGLAHHLLPEHGGAFWMDSLCVPEAHDERMRAIMRMSDTYRNAAKALIVDDSRQWQCIGDDGERIVQYVEIRVSLAVLSRCVVPVAGCPSFAPSSGFL</sequence>
<evidence type="ECO:0000259" key="1">
    <source>
        <dbReference type="Pfam" id="PF06985"/>
    </source>
</evidence>
<comment type="caution">
    <text evidence="2">The sequence shown here is derived from an EMBL/GenBank/DDBJ whole genome shotgun (WGS) entry which is preliminary data.</text>
</comment>
<dbReference type="InterPro" id="IPR010730">
    <property type="entry name" value="HET"/>
</dbReference>
<gene>
    <name evidence="2" type="ORF">BN946_scf185028.g18</name>
</gene>